<name>K0KLV6_WICCF</name>
<dbReference type="HOGENOM" id="CLU_1714731_0_0_1"/>
<dbReference type="AlphaFoldDB" id="K0KLV6"/>
<reference evidence="2 3" key="1">
    <citation type="journal article" date="2012" name="Eukaryot. Cell">
        <title>Draft genome sequence of Wickerhamomyces ciferrii NRRL Y-1031 F-60-10.</title>
        <authorList>
            <person name="Schneider J."/>
            <person name="Andrea H."/>
            <person name="Blom J."/>
            <person name="Jaenicke S."/>
            <person name="Ruckert C."/>
            <person name="Schorsch C."/>
            <person name="Szczepanowski R."/>
            <person name="Farwick M."/>
            <person name="Goesmann A."/>
            <person name="Puhler A."/>
            <person name="Schaffer S."/>
            <person name="Tauch A."/>
            <person name="Kohler T."/>
            <person name="Brinkrolf K."/>
        </authorList>
    </citation>
    <scope>NUCLEOTIDE SEQUENCE [LARGE SCALE GENOMIC DNA]</scope>
    <source>
        <strain evidence="3">ATCC 14091 / BCRC 22168 / CBS 111 / JCM 3599 / NBRC 0793 / NRRL Y-1031 F-60-10</strain>
    </source>
</reference>
<dbReference type="InParanoid" id="K0KLV6"/>
<accession>K0KLV6</accession>
<keyword evidence="3" id="KW-1185">Reference proteome</keyword>
<gene>
    <name evidence="2" type="ORF">BN7_5836</name>
</gene>
<proteinExistence type="predicted"/>
<dbReference type="EMBL" id="CAIF01000235">
    <property type="protein sequence ID" value="CCH46245.1"/>
    <property type="molecule type" value="Genomic_DNA"/>
</dbReference>
<evidence type="ECO:0000313" key="2">
    <source>
        <dbReference type="EMBL" id="CCH46245.1"/>
    </source>
</evidence>
<feature type="chain" id="PRO_5003834405" evidence="1">
    <location>
        <begin position="19"/>
        <end position="153"/>
    </location>
</feature>
<feature type="signal peptide" evidence="1">
    <location>
        <begin position="1"/>
        <end position="18"/>
    </location>
</feature>
<protein>
    <submittedName>
        <fullName evidence="2">Secreted protein</fullName>
    </submittedName>
</protein>
<sequence length="153" mass="16946">MQFKFLFTVITLLQIVLSQEIKPLVYGTTAGSQAVYTILYPSHTLTGPGYIYLFGELFNYGDNNVTISKGSVKPSPNLKELGFDSSDSIFNGKWSYEHTYRDQGEGVAININGQATTASATNTKFKVKGIFRPKIDGTSDYEEGYPFDLSIKT</sequence>
<comment type="caution">
    <text evidence="2">The sequence shown here is derived from an EMBL/GenBank/DDBJ whole genome shotgun (WGS) entry which is preliminary data.</text>
</comment>
<evidence type="ECO:0000313" key="3">
    <source>
        <dbReference type="Proteomes" id="UP000009328"/>
    </source>
</evidence>
<organism evidence="2 3">
    <name type="scientific">Wickerhamomyces ciferrii (strain ATCC 14091 / BCRC 22168 / CBS 111 / JCM 3599 / NBRC 0793 / NRRL Y-1031 F-60-10)</name>
    <name type="common">Yeast</name>
    <name type="synonym">Pichia ciferrii</name>
    <dbReference type="NCBI Taxonomy" id="1206466"/>
    <lineage>
        <taxon>Eukaryota</taxon>
        <taxon>Fungi</taxon>
        <taxon>Dikarya</taxon>
        <taxon>Ascomycota</taxon>
        <taxon>Saccharomycotina</taxon>
        <taxon>Saccharomycetes</taxon>
        <taxon>Phaffomycetales</taxon>
        <taxon>Wickerhamomycetaceae</taxon>
        <taxon>Wickerhamomyces</taxon>
    </lineage>
</organism>
<evidence type="ECO:0000256" key="1">
    <source>
        <dbReference type="SAM" id="SignalP"/>
    </source>
</evidence>
<dbReference type="Proteomes" id="UP000009328">
    <property type="component" value="Unassembled WGS sequence"/>
</dbReference>
<keyword evidence="1" id="KW-0732">Signal</keyword>